<organism evidence="1 2">
    <name type="scientific">Leptospira koniambonensis</name>
    <dbReference type="NCBI Taxonomy" id="2484950"/>
    <lineage>
        <taxon>Bacteria</taxon>
        <taxon>Pseudomonadati</taxon>
        <taxon>Spirochaetota</taxon>
        <taxon>Spirochaetia</taxon>
        <taxon>Leptospirales</taxon>
        <taxon>Leptospiraceae</taxon>
        <taxon>Leptospira</taxon>
    </lineage>
</organism>
<evidence type="ECO:0008006" key="3">
    <source>
        <dbReference type="Google" id="ProtNLM"/>
    </source>
</evidence>
<protein>
    <recommendedName>
        <fullName evidence="3">TRL-like family protein</fullName>
    </recommendedName>
</protein>
<accession>A0A4R9JA40</accession>
<dbReference type="OrthoDB" id="5540922at2"/>
<name>A0A4R9JA40_9LEPT</name>
<gene>
    <name evidence="1" type="ORF">EHQ52_12365</name>
</gene>
<keyword evidence="2" id="KW-1185">Reference proteome</keyword>
<comment type="caution">
    <text evidence="1">The sequence shown here is derived from an EMBL/GenBank/DDBJ whole genome shotgun (WGS) entry which is preliminary data.</text>
</comment>
<proteinExistence type="predicted"/>
<dbReference type="AlphaFoldDB" id="A0A4R9JA40"/>
<dbReference type="EMBL" id="RQFY01000004">
    <property type="protein sequence ID" value="TGL35560.1"/>
    <property type="molecule type" value="Genomic_DNA"/>
</dbReference>
<dbReference type="Proteomes" id="UP000297871">
    <property type="component" value="Unassembled WGS sequence"/>
</dbReference>
<evidence type="ECO:0000313" key="2">
    <source>
        <dbReference type="Proteomes" id="UP000297871"/>
    </source>
</evidence>
<reference evidence="1" key="1">
    <citation type="journal article" date="2019" name="PLoS Negl. Trop. Dis.">
        <title>Revisiting the worldwide diversity of Leptospira species in the environment.</title>
        <authorList>
            <person name="Vincent A.T."/>
            <person name="Schiettekatte O."/>
            <person name="Bourhy P."/>
            <person name="Veyrier F.J."/>
            <person name="Picardeau M."/>
        </authorList>
    </citation>
    <scope>NUCLEOTIDE SEQUENCE [LARGE SCALE GENOMIC DNA]</scope>
    <source>
        <strain evidence="1">201800265</strain>
    </source>
</reference>
<sequence>MLLIVLFPFLFGLACSSGEVMIQPQLTGKEKVVTRVRGEACGHIGLLATAYYFIPFNLNTRVERAYTNAMMQAPGAVGLTNITIDESWYWALFTTVRCTVISGDAVK</sequence>
<evidence type="ECO:0000313" key="1">
    <source>
        <dbReference type="EMBL" id="TGL35560.1"/>
    </source>
</evidence>